<dbReference type="Proteomes" id="UP001338309">
    <property type="component" value="Unassembled WGS sequence"/>
</dbReference>
<keyword evidence="2" id="KW-1185">Reference proteome</keyword>
<comment type="caution">
    <text evidence="1">The sequence shown here is derived from an EMBL/GenBank/DDBJ whole genome shotgun (WGS) entry which is preliminary data.</text>
</comment>
<evidence type="ECO:0008006" key="3">
    <source>
        <dbReference type="Google" id="ProtNLM"/>
    </source>
</evidence>
<dbReference type="EMBL" id="BTPD01000017">
    <property type="protein sequence ID" value="GMQ31335.1"/>
    <property type="molecule type" value="Genomic_DNA"/>
</dbReference>
<evidence type="ECO:0000313" key="2">
    <source>
        <dbReference type="Proteomes" id="UP001338309"/>
    </source>
</evidence>
<dbReference type="Pfam" id="PF15869">
    <property type="entry name" value="TolB_like"/>
    <property type="match status" value="1"/>
</dbReference>
<organism evidence="1 2">
    <name type="scientific">Algoriphagus confluentis</name>
    <dbReference type="NCBI Taxonomy" id="1697556"/>
    <lineage>
        <taxon>Bacteria</taxon>
        <taxon>Pseudomonadati</taxon>
        <taxon>Bacteroidota</taxon>
        <taxon>Cytophagia</taxon>
        <taxon>Cytophagales</taxon>
        <taxon>Cyclobacteriaceae</taxon>
        <taxon>Algoriphagus</taxon>
    </lineage>
</organism>
<evidence type="ECO:0000313" key="1">
    <source>
        <dbReference type="EMBL" id="GMQ31335.1"/>
    </source>
</evidence>
<accession>A0ABQ6PVL3</accession>
<gene>
    <name evidence="1" type="ORF">Aconfl_39790</name>
</gene>
<dbReference type="RefSeq" id="WP_338226100.1">
    <property type="nucleotide sequence ID" value="NZ_BTPD01000017.1"/>
</dbReference>
<reference evidence="1 2" key="1">
    <citation type="submission" date="2023-08" db="EMBL/GenBank/DDBJ databases">
        <title>Draft genome sequence of Algoriphagus confluentis.</title>
        <authorList>
            <person name="Takatani N."/>
            <person name="Hosokawa M."/>
            <person name="Sawabe T."/>
        </authorList>
    </citation>
    <scope>NUCLEOTIDE SEQUENCE [LARGE SCALE GENOMIC DNA]</scope>
    <source>
        <strain evidence="1 2">NBRC 111222</strain>
    </source>
</reference>
<name>A0ABQ6PVL3_9BACT</name>
<sequence length="371" mass="43012">MRLRLQLVFICVGFVCFSKIGPVVSQQVTKVTKTDFPQQLRLKGEAILDDDFNHHHMIYVNDTILLTTANSGKYHYHVFHKTKLNYLGSIGVRGEGPGEWEIPSTTAGQFEKGRDGIKVWHFDYLRGNFELINITKTINSKSPTPIVDRRLRIDARSFPFYQLFMGSNQRIYTNAWIYEQNRGRIKYIDLKTNKIQKSDLFPKIADIEHLPTEVINSLYGAPFDKHPNKDVFVQAMFMFNRIDFFDANLNLTNSIVDGDNWKDNFYNGRDIKVNENFLRPRINGYDGLSVGEKFVFVLEAKKNVGTDQFKENQSFIRVFTLDGKPLSYIEILHDLSSIDYDESSGVLYATDYSHELVLRFDLARQSAEWKL</sequence>
<proteinExistence type="predicted"/>
<protein>
    <recommendedName>
        <fullName evidence="3">TolB-like 6-blade propeller-like</fullName>
    </recommendedName>
</protein>